<proteinExistence type="predicted"/>
<feature type="domain" description="ApeI dehydratase-like" evidence="1">
    <location>
        <begin position="17"/>
        <end position="96"/>
    </location>
</feature>
<dbReference type="Gene3D" id="3.10.129.10">
    <property type="entry name" value="Hotdog Thioesterase"/>
    <property type="match status" value="1"/>
</dbReference>
<sequence>MNTTSFDQLIKFGALQQDEAGYELPFSINPLHEIFKGHFPQQPVLPGVATMEILRRALELATAKRMQLKQAANIKFLGMVDPVATPDLTLSFNIAETDEGLKVRASIKVTGSEDVLYKQQATFHAD</sequence>
<dbReference type="SUPFAM" id="SSF54637">
    <property type="entry name" value="Thioesterase/thiol ester dehydrase-isomerase"/>
    <property type="match status" value="1"/>
</dbReference>
<evidence type="ECO:0000313" key="2">
    <source>
        <dbReference type="EMBL" id="UXP30774.1"/>
    </source>
</evidence>
<dbReference type="Pfam" id="PF22818">
    <property type="entry name" value="ApeI-like"/>
    <property type="match status" value="1"/>
</dbReference>
<gene>
    <name evidence="2" type="ORF">N6H18_10460</name>
</gene>
<protein>
    <recommendedName>
        <fullName evidence="1">ApeI dehydratase-like domain-containing protein</fullName>
    </recommendedName>
</protein>
<reference evidence="2" key="1">
    <citation type="submission" date="2022-09" db="EMBL/GenBank/DDBJ databases">
        <title>Comparative genomics and taxonomic characterization of three novel marine species of genus Reichenbachiella exhibiting antioxidant and polysaccharide degradation activities.</title>
        <authorList>
            <person name="Muhammad N."/>
            <person name="Lee Y.-J."/>
            <person name="Ko J."/>
            <person name="Kim S.-G."/>
        </authorList>
    </citation>
    <scope>NUCLEOTIDE SEQUENCE</scope>
    <source>
        <strain evidence="2">BKB1-1</strain>
    </source>
</reference>
<organism evidence="2 3">
    <name type="scientific">Reichenbachiella agarivorans</name>
    <dbReference type="NCBI Taxonomy" id="2979464"/>
    <lineage>
        <taxon>Bacteria</taxon>
        <taxon>Pseudomonadati</taxon>
        <taxon>Bacteroidota</taxon>
        <taxon>Cytophagia</taxon>
        <taxon>Cytophagales</taxon>
        <taxon>Reichenbachiellaceae</taxon>
        <taxon>Reichenbachiella</taxon>
    </lineage>
</organism>
<dbReference type="RefSeq" id="WP_262308220.1">
    <property type="nucleotide sequence ID" value="NZ_CP106679.1"/>
</dbReference>
<dbReference type="EMBL" id="CP106679">
    <property type="protein sequence ID" value="UXP30774.1"/>
    <property type="molecule type" value="Genomic_DNA"/>
</dbReference>
<evidence type="ECO:0000259" key="1">
    <source>
        <dbReference type="Pfam" id="PF22818"/>
    </source>
</evidence>
<keyword evidence="3" id="KW-1185">Reference proteome</keyword>
<dbReference type="InterPro" id="IPR029069">
    <property type="entry name" value="HotDog_dom_sf"/>
</dbReference>
<dbReference type="InterPro" id="IPR054545">
    <property type="entry name" value="ApeI-like"/>
</dbReference>
<accession>A0ABY6CJS5</accession>
<dbReference type="Proteomes" id="UP001065174">
    <property type="component" value="Chromosome"/>
</dbReference>
<evidence type="ECO:0000313" key="3">
    <source>
        <dbReference type="Proteomes" id="UP001065174"/>
    </source>
</evidence>
<name>A0ABY6CJS5_9BACT</name>